<dbReference type="Pfam" id="PF11123">
    <property type="entry name" value="DNA_Packaging_2"/>
    <property type="match status" value="1"/>
</dbReference>
<accession>A0A323UN61</accession>
<protein>
    <submittedName>
        <fullName evidence="1">Uncharacterized protein</fullName>
    </submittedName>
</protein>
<comment type="caution">
    <text evidence="1">The sequence shown here is derived from an EMBL/GenBank/DDBJ whole genome shotgun (WGS) entry which is preliminary data.</text>
</comment>
<dbReference type="EMBL" id="QKQS01000001">
    <property type="protein sequence ID" value="PZA13944.1"/>
    <property type="molecule type" value="Genomic_DNA"/>
</dbReference>
<dbReference type="OrthoDB" id="5461324at2"/>
<dbReference type="Proteomes" id="UP000248134">
    <property type="component" value="Unassembled WGS sequence"/>
</dbReference>
<organism evidence="1 2">
    <name type="scientific">Rhodopseudomonas palustris</name>
    <dbReference type="NCBI Taxonomy" id="1076"/>
    <lineage>
        <taxon>Bacteria</taxon>
        <taxon>Pseudomonadati</taxon>
        <taxon>Pseudomonadota</taxon>
        <taxon>Alphaproteobacteria</taxon>
        <taxon>Hyphomicrobiales</taxon>
        <taxon>Nitrobacteraceae</taxon>
        <taxon>Rhodopseudomonas</taxon>
    </lineage>
</organism>
<dbReference type="RefSeq" id="WP_110783947.1">
    <property type="nucleotide sequence ID" value="NZ_QKQS01000001.1"/>
</dbReference>
<evidence type="ECO:0000313" key="2">
    <source>
        <dbReference type="Proteomes" id="UP000248134"/>
    </source>
</evidence>
<dbReference type="InterPro" id="IPR024345">
    <property type="entry name" value="DNA_matur_Phage_T7-like"/>
</dbReference>
<sequence>MSKATTAAMEALHGALALALANKIASGEATAADLAVARQFLKDNGIDAVPTDSNGLGKLAAQLPFQTDDDE</sequence>
<proteinExistence type="predicted"/>
<dbReference type="AlphaFoldDB" id="A0A323UN61"/>
<reference evidence="1 2" key="1">
    <citation type="submission" date="2018-06" db="EMBL/GenBank/DDBJ databases">
        <title>Draft Whole-Genome Sequence of the purple photosynthetic bacterium Rhodospeudomonas palustris XCP.</title>
        <authorList>
            <person name="Rayyan A."/>
            <person name="Meyer T.E."/>
            <person name="Kyndt J.A."/>
        </authorList>
    </citation>
    <scope>NUCLEOTIDE SEQUENCE [LARGE SCALE GENOMIC DNA]</scope>
    <source>
        <strain evidence="1 2">XCP</strain>
    </source>
</reference>
<gene>
    <name evidence="1" type="ORF">DNX69_00505</name>
</gene>
<evidence type="ECO:0000313" key="1">
    <source>
        <dbReference type="EMBL" id="PZA13944.1"/>
    </source>
</evidence>
<name>A0A323UN61_RHOPL</name>